<gene>
    <name evidence="5" type="ORF">WM40_19850</name>
</gene>
<dbReference type="SMART" id="SM00796">
    <property type="entry name" value="AHS1"/>
    <property type="match status" value="1"/>
</dbReference>
<dbReference type="InterPro" id="IPR029000">
    <property type="entry name" value="Cyclophilin-like_dom_sf"/>
</dbReference>
<dbReference type="Pfam" id="PF02682">
    <property type="entry name" value="CT_C_D"/>
    <property type="match status" value="1"/>
</dbReference>
<evidence type="ECO:0000313" key="5">
    <source>
        <dbReference type="EMBL" id="KKB62026.1"/>
    </source>
</evidence>
<keyword evidence="1" id="KW-0547">Nucleotide-binding</keyword>
<feature type="domain" description="Carboxyltransferase" evidence="4">
    <location>
        <begin position="6"/>
        <end position="233"/>
    </location>
</feature>
<dbReference type="OrthoDB" id="9760256at2"/>
<dbReference type="Gene3D" id="2.40.100.10">
    <property type="entry name" value="Cyclophilin-like"/>
    <property type="match status" value="1"/>
</dbReference>
<dbReference type="InterPro" id="IPR003833">
    <property type="entry name" value="CT_C_D"/>
</dbReference>
<dbReference type="GO" id="GO:0016787">
    <property type="term" value="F:hydrolase activity"/>
    <property type="evidence" value="ECO:0007669"/>
    <property type="project" value="UniProtKB-KW"/>
</dbReference>
<name>A0A0F5JW29_9BURK</name>
<dbReference type="AlphaFoldDB" id="A0A0F5JW29"/>
<keyword evidence="3" id="KW-0067">ATP-binding</keyword>
<dbReference type="PANTHER" id="PTHR34698">
    <property type="entry name" value="5-OXOPROLINASE SUBUNIT B"/>
    <property type="match status" value="1"/>
</dbReference>
<sequence>MFYTQPRFRPAGDSFIEVELGDEMSFDVNVRVHSLTASIRAAGIDGIVELVPELASMLVSYDPDRVTYERLVDEIRQCAEASGDDANDEMPSRLFYVPTLYFDPWTTECVEAYCRQHTEKVPDPLLLVSENGLKDIAELKRLHSGTEYWAAALGFWPGLCSLLPLDPRCRLNAPKYNPPRTWTPKGTIGVGGGLSCIYPDPTPGGYQIFARTPIPVWDREQRLAAFKDSVALFQPGDRVRFVPIDREEYDDIEARVADGSYVHQMVDYQTFSVPRYRAWLQSLDPVTASDGTGPLQETVHV</sequence>
<dbReference type="Gene3D" id="3.30.1360.40">
    <property type="match status" value="1"/>
</dbReference>
<accession>A0A0F5JW29</accession>
<keyword evidence="6" id="KW-1185">Reference proteome</keyword>
<reference evidence="5 6" key="1">
    <citation type="submission" date="2015-03" db="EMBL/GenBank/DDBJ databases">
        <title>Draft Genome Sequence of Burkholderia andropogonis type strain ICMP2807, isolated from Sorghum bicolor.</title>
        <authorList>
            <person name="Lopes-Santos L."/>
            <person name="Castro D.B."/>
            <person name="Ottoboni L.M."/>
            <person name="Park D."/>
            <person name="Weirc B.S."/>
            <person name="Destefano S.A."/>
        </authorList>
    </citation>
    <scope>NUCLEOTIDE SEQUENCE [LARGE SCALE GENOMIC DNA]</scope>
    <source>
        <strain evidence="5 6">ICMP2807</strain>
    </source>
</reference>
<dbReference type="PATRIC" id="fig|28092.6.peg.4656"/>
<evidence type="ECO:0000313" key="6">
    <source>
        <dbReference type="Proteomes" id="UP000033618"/>
    </source>
</evidence>
<dbReference type="Proteomes" id="UP000033618">
    <property type="component" value="Unassembled WGS sequence"/>
</dbReference>
<comment type="caution">
    <text evidence="5">The sequence shown here is derived from an EMBL/GenBank/DDBJ whole genome shotgun (WGS) entry which is preliminary data.</text>
</comment>
<dbReference type="SUPFAM" id="SSF50891">
    <property type="entry name" value="Cyclophilin-like"/>
    <property type="match status" value="1"/>
</dbReference>
<evidence type="ECO:0000259" key="4">
    <source>
        <dbReference type="SMART" id="SM00796"/>
    </source>
</evidence>
<proteinExistence type="predicted"/>
<evidence type="ECO:0000256" key="2">
    <source>
        <dbReference type="ARBA" id="ARBA00022801"/>
    </source>
</evidence>
<protein>
    <submittedName>
        <fullName evidence="5">Transporter</fullName>
    </submittedName>
</protein>
<evidence type="ECO:0000256" key="1">
    <source>
        <dbReference type="ARBA" id="ARBA00022741"/>
    </source>
</evidence>
<dbReference type="RefSeq" id="WP_046153750.1">
    <property type="nucleotide sequence ID" value="NZ_CADFGU010000009.1"/>
</dbReference>
<dbReference type="STRING" id="28092.WM40_19850"/>
<dbReference type="PANTHER" id="PTHR34698:SF2">
    <property type="entry name" value="5-OXOPROLINASE SUBUNIT B"/>
    <property type="match status" value="1"/>
</dbReference>
<dbReference type="GO" id="GO:0005524">
    <property type="term" value="F:ATP binding"/>
    <property type="evidence" value="ECO:0007669"/>
    <property type="project" value="UniProtKB-KW"/>
</dbReference>
<evidence type="ECO:0000256" key="3">
    <source>
        <dbReference type="ARBA" id="ARBA00022840"/>
    </source>
</evidence>
<dbReference type="InterPro" id="IPR010016">
    <property type="entry name" value="PxpB"/>
</dbReference>
<dbReference type="SUPFAM" id="SSF160467">
    <property type="entry name" value="PH0987 N-terminal domain-like"/>
    <property type="match status" value="1"/>
</dbReference>
<organism evidence="5 6">
    <name type="scientific">Robbsia andropogonis</name>
    <dbReference type="NCBI Taxonomy" id="28092"/>
    <lineage>
        <taxon>Bacteria</taxon>
        <taxon>Pseudomonadati</taxon>
        <taxon>Pseudomonadota</taxon>
        <taxon>Betaproteobacteria</taxon>
        <taxon>Burkholderiales</taxon>
        <taxon>Burkholderiaceae</taxon>
        <taxon>Robbsia</taxon>
    </lineage>
</organism>
<dbReference type="EMBL" id="LAQU01000026">
    <property type="protein sequence ID" value="KKB62026.1"/>
    <property type="molecule type" value="Genomic_DNA"/>
</dbReference>
<keyword evidence="2" id="KW-0378">Hydrolase</keyword>